<dbReference type="Gene3D" id="1.10.10.60">
    <property type="entry name" value="Homeodomain-like"/>
    <property type="match status" value="1"/>
</dbReference>
<dbReference type="InterPro" id="IPR018062">
    <property type="entry name" value="HTH_AraC-typ_CS"/>
</dbReference>
<dbReference type="InterPro" id="IPR018060">
    <property type="entry name" value="HTH_AraC"/>
</dbReference>
<sequence length="261" mass="29366">MKEFLVRQYPRSRERISRPVFAAVSRYEHKDVSVWHQHSYGQLAFSIRGVVRMLTPTRTWTLPPSRAIWLPSYVDHELHAVGKSELCNVYIEPELFPWSWTKPTIIAITPLLRELAILVSEGGGEYSPDSRAARAASLLLEILAEQPALPESGIPLPRDERLLEICAHLLNDPASNQSLDVWGEKFGATGRTLANRFREETGLTYGLWQRQLRVAEAITRLANGQTVAKVATDLGYSTSSAFIAMFRQATGDSPQHYLVPK</sequence>
<dbReference type="EMBL" id="FNKP01000003">
    <property type="protein sequence ID" value="SDR51026.1"/>
    <property type="molecule type" value="Genomic_DNA"/>
</dbReference>
<dbReference type="OrthoDB" id="9804543at2"/>
<dbReference type="GO" id="GO:0003700">
    <property type="term" value="F:DNA-binding transcription factor activity"/>
    <property type="evidence" value="ECO:0007669"/>
    <property type="project" value="InterPro"/>
</dbReference>
<keyword evidence="3" id="KW-0238">DNA-binding</keyword>
<dbReference type="InterPro" id="IPR014710">
    <property type="entry name" value="RmlC-like_jellyroll"/>
</dbReference>
<dbReference type="CDD" id="cd06124">
    <property type="entry name" value="cupin_NimR-like_N"/>
    <property type="match status" value="1"/>
</dbReference>
<dbReference type="AlphaFoldDB" id="A0A1H1JLY9"/>
<accession>A0A1H1JLY9</accession>
<dbReference type="FunFam" id="1.10.10.60:FF:000132">
    <property type="entry name" value="AraC family transcriptional regulator"/>
    <property type="match status" value="1"/>
</dbReference>
<dbReference type="PANTHER" id="PTHR11019">
    <property type="entry name" value="HTH-TYPE TRANSCRIPTIONAL REGULATOR NIMR"/>
    <property type="match status" value="1"/>
</dbReference>
<evidence type="ECO:0000256" key="1">
    <source>
        <dbReference type="ARBA" id="ARBA00022491"/>
    </source>
</evidence>
<dbReference type="Proteomes" id="UP000183487">
    <property type="component" value="Unassembled WGS sequence"/>
</dbReference>
<dbReference type="SUPFAM" id="SSF51182">
    <property type="entry name" value="RmlC-like cupins"/>
    <property type="match status" value="1"/>
</dbReference>
<evidence type="ECO:0000259" key="5">
    <source>
        <dbReference type="PROSITE" id="PS01124"/>
    </source>
</evidence>
<evidence type="ECO:0000313" key="7">
    <source>
        <dbReference type="Proteomes" id="UP000183487"/>
    </source>
</evidence>
<reference evidence="7" key="1">
    <citation type="submission" date="2016-10" db="EMBL/GenBank/DDBJ databases">
        <authorList>
            <person name="Varghese N."/>
        </authorList>
    </citation>
    <scope>NUCLEOTIDE SEQUENCE [LARGE SCALE GENOMIC DNA]</scope>
    <source>
        <strain evidence="7">GAS106B</strain>
    </source>
</reference>
<dbReference type="Pfam" id="PF12833">
    <property type="entry name" value="HTH_18"/>
    <property type="match status" value="1"/>
</dbReference>
<evidence type="ECO:0000256" key="4">
    <source>
        <dbReference type="ARBA" id="ARBA00023163"/>
    </source>
</evidence>
<keyword evidence="1" id="KW-0678">Repressor</keyword>
<dbReference type="InterPro" id="IPR003313">
    <property type="entry name" value="AraC-bd"/>
</dbReference>
<evidence type="ECO:0000256" key="2">
    <source>
        <dbReference type="ARBA" id="ARBA00023015"/>
    </source>
</evidence>
<keyword evidence="7" id="KW-1185">Reference proteome</keyword>
<organism evidence="6 7">
    <name type="scientific">Paraburkholderia fungorum</name>
    <dbReference type="NCBI Taxonomy" id="134537"/>
    <lineage>
        <taxon>Bacteria</taxon>
        <taxon>Pseudomonadati</taxon>
        <taxon>Pseudomonadota</taxon>
        <taxon>Betaproteobacteria</taxon>
        <taxon>Burkholderiales</taxon>
        <taxon>Burkholderiaceae</taxon>
        <taxon>Paraburkholderia</taxon>
    </lineage>
</organism>
<keyword evidence="4" id="KW-0804">Transcription</keyword>
<dbReference type="InterPro" id="IPR009057">
    <property type="entry name" value="Homeodomain-like_sf"/>
</dbReference>
<dbReference type="SUPFAM" id="SSF46689">
    <property type="entry name" value="Homeodomain-like"/>
    <property type="match status" value="1"/>
</dbReference>
<proteinExistence type="predicted"/>
<feature type="domain" description="HTH araC/xylS-type" evidence="5">
    <location>
        <begin position="160"/>
        <end position="260"/>
    </location>
</feature>
<evidence type="ECO:0000256" key="3">
    <source>
        <dbReference type="ARBA" id="ARBA00023125"/>
    </source>
</evidence>
<keyword evidence="2" id="KW-0805">Transcription regulation</keyword>
<protein>
    <submittedName>
        <fullName evidence="6">Transcriptional regulator, AraC family</fullName>
    </submittedName>
</protein>
<dbReference type="GO" id="GO:0043565">
    <property type="term" value="F:sequence-specific DNA binding"/>
    <property type="evidence" value="ECO:0007669"/>
    <property type="project" value="InterPro"/>
</dbReference>
<dbReference type="Gene3D" id="2.60.120.10">
    <property type="entry name" value="Jelly Rolls"/>
    <property type="match status" value="1"/>
</dbReference>
<dbReference type="InterPro" id="IPR011051">
    <property type="entry name" value="RmlC_Cupin_sf"/>
</dbReference>
<name>A0A1H1JLY9_9BURK</name>
<dbReference type="PROSITE" id="PS01124">
    <property type="entry name" value="HTH_ARAC_FAMILY_2"/>
    <property type="match status" value="1"/>
</dbReference>
<gene>
    <name evidence="6" type="ORF">SAMN05443245_6817</name>
</gene>
<evidence type="ECO:0000313" key="6">
    <source>
        <dbReference type="EMBL" id="SDR51026.1"/>
    </source>
</evidence>
<dbReference type="PANTHER" id="PTHR11019:SF159">
    <property type="entry name" value="TRANSCRIPTIONAL REGULATOR-RELATED"/>
    <property type="match status" value="1"/>
</dbReference>
<dbReference type="SMART" id="SM00342">
    <property type="entry name" value="HTH_ARAC"/>
    <property type="match status" value="1"/>
</dbReference>
<dbReference type="Pfam" id="PF02311">
    <property type="entry name" value="AraC_binding"/>
    <property type="match status" value="1"/>
</dbReference>
<dbReference type="RefSeq" id="WP_074772131.1">
    <property type="nucleotide sequence ID" value="NZ_FNKP01000003.1"/>
</dbReference>
<dbReference type="PROSITE" id="PS00041">
    <property type="entry name" value="HTH_ARAC_FAMILY_1"/>
    <property type="match status" value="1"/>
</dbReference>